<reference evidence="3 4" key="1">
    <citation type="journal article" date="2016" name="Nat. Commun.">
        <title>Thousands of microbial genomes shed light on interconnected biogeochemical processes in an aquifer system.</title>
        <authorList>
            <person name="Anantharaman K."/>
            <person name="Brown C.T."/>
            <person name="Hug L.A."/>
            <person name="Sharon I."/>
            <person name="Castelle C.J."/>
            <person name="Probst A.J."/>
            <person name="Thomas B.C."/>
            <person name="Singh A."/>
            <person name="Wilkins M.J."/>
            <person name="Karaoz U."/>
            <person name="Brodie E.L."/>
            <person name="Williams K.H."/>
            <person name="Hubbard S.S."/>
            <person name="Banfield J.F."/>
        </authorList>
    </citation>
    <scope>NUCLEOTIDE SEQUENCE [LARGE SCALE GENOMIC DNA]</scope>
</reference>
<organism evidence="3 4">
    <name type="scientific">Candidatus Chisholmbacteria bacterium RIFCSPHIGHO2_01_FULL_48_12</name>
    <dbReference type="NCBI Taxonomy" id="1797589"/>
    <lineage>
        <taxon>Bacteria</taxon>
        <taxon>Candidatus Chisholmiibacteriota</taxon>
    </lineage>
</organism>
<protein>
    <recommendedName>
        <fullName evidence="2">Peptidase A2 domain-containing protein</fullName>
    </recommendedName>
</protein>
<dbReference type="EMBL" id="MHCH01000002">
    <property type="protein sequence ID" value="OGY19196.1"/>
    <property type="molecule type" value="Genomic_DNA"/>
</dbReference>
<comment type="caution">
    <text evidence="3">The sequence shown here is derived from an EMBL/GenBank/DDBJ whole genome shotgun (WGS) entry which is preliminary data.</text>
</comment>
<dbReference type="Pfam" id="PF13650">
    <property type="entry name" value="Asp_protease_2"/>
    <property type="match status" value="1"/>
</dbReference>
<dbReference type="PROSITE" id="PS50175">
    <property type="entry name" value="ASP_PROT_RETROV"/>
    <property type="match status" value="1"/>
</dbReference>
<dbReference type="STRING" id="1797589.A2784_02620"/>
<sequence>MSFEFPFEYGVIPGIGKLFYPVVRLQLKTVNGWKFTEFLVDTGADITTIPVKLLPVLGLQQNTLPTSKTLGVGGVIINTWEFQLPIKLGKIEFSVMASAVETKADSMPLLLGRKDIFETRFNLEINSQRKSTIISENR</sequence>
<feature type="domain" description="Peptidase A2" evidence="2">
    <location>
        <begin position="36"/>
        <end position="116"/>
    </location>
</feature>
<evidence type="ECO:0000256" key="1">
    <source>
        <dbReference type="ARBA" id="ARBA00022801"/>
    </source>
</evidence>
<name>A0A1G1VUW0_9BACT</name>
<dbReference type="AlphaFoldDB" id="A0A1G1VUW0"/>
<dbReference type="InterPro" id="IPR001969">
    <property type="entry name" value="Aspartic_peptidase_AS"/>
</dbReference>
<evidence type="ECO:0000313" key="4">
    <source>
        <dbReference type="Proteomes" id="UP000177324"/>
    </source>
</evidence>
<keyword evidence="1" id="KW-0378">Hydrolase</keyword>
<dbReference type="Proteomes" id="UP000177324">
    <property type="component" value="Unassembled WGS sequence"/>
</dbReference>
<accession>A0A1G1VUW0</accession>
<dbReference type="GO" id="GO:0004190">
    <property type="term" value="F:aspartic-type endopeptidase activity"/>
    <property type="evidence" value="ECO:0007669"/>
    <property type="project" value="InterPro"/>
</dbReference>
<dbReference type="InterPro" id="IPR021109">
    <property type="entry name" value="Peptidase_aspartic_dom_sf"/>
</dbReference>
<evidence type="ECO:0000313" key="3">
    <source>
        <dbReference type="EMBL" id="OGY19196.1"/>
    </source>
</evidence>
<dbReference type="PROSITE" id="PS00141">
    <property type="entry name" value="ASP_PROTEASE"/>
    <property type="match status" value="1"/>
</dbReference>
<dbReference type="SUPFAM" id="SSF50630">
    <property type="entry name" value="Acid proteases"/>
    <property type="match status" value="1"/>
</dbReference>
<dbReference type="CDD" id="cd00303">
    <property type="entry name" value="retropepsin_like"/>
    <property type="match status" value="1"/>
</dbReference>
<dbReference type="GO" id="GO:0006508">
    <property type="term" value="P:proteolysis"/>
    <property type="evidence" value="ECO:0007669"/>
    <property type="project" value="InterPro"/>
</dbReference>
<evidence type="ECO:0000259" key="2">
    <source>
        <dbReference type="PROSITE" id="PS50175"/>
    </source>
</evidence>
<dbReference type="InterPro" id="IPR001995">
    <property type="entry name" value="Peptidase_A2_cat"/>
</dbReference>
<proteinExistence type="predicted"/>
<dbReference type="Gene3D" id="2.40.70.10">
    <property type="entry name" value="Acid Proteases"/>
    <property type="match status" value="1"/>
</dbReference>
<gene>
    <name evidence="3" type="ORF">A2784_02620</name>
</gene>